<dbReference type="FunFam" id="3.40.50.300:FF:001447">
    <property type="entry name" value="Ras-related protein Rab-1B"/>
    <property type="match status" value="1"/>
</dbReference>
<keyword evidence="3" id="KW-0342">GTP-binding</keyword>
<keyword evidence="2" id="KW-0547">Nucleotide-binding</keyword>
<dbReference type="SMART" id="SM00175">
    <property type="entry name" value="RAB"/>
    <property type="match status" value="1"/>
</dbReference>
<dbReference type="SMART" id="SM00174">
    <property type="entry name" value="RHO"/>
    <property type="match status" value="1"/>
</dbReference>
<dbReference type="AlphaFoldDB" id="A0AAW0DJZ4"/>
<dbReference type="EMBL" id="JAYKXP010000013">
    <property type="protein sequence ID" value="KAK7051167.1"/>
    <property type="molecule type" value="Genomic_DNA"/>
</dbReference>
<evidence type="ECO:0000256" key="2">
    <source>
        <dbReference type="ARBA" id="ARBA00022741"/>
    </source>
</evidence>
<dbReference type="SUPFAM" id="SSF52540">
    <property type="entry name" value="P-loop containing nucleoside triphosphate hydrolases"/>
    <property type="match status" value="1"/>
</dbReference>
<dbReference type="InterPro" id="IPR020849">
    <property type="entry name" value="Small_GTPase_Ras-type"/>
</dbReference>
<dbReference type="NCBIfam" id="TIGR00231">
    <property type="entry name" value="small_GTP"/>
    <property type="match status" value="1"/>
</dbReference>
<dbReference type="PANTHER" id="PTHR24070">
    <property type="entry name" value="RAS, DI-RAS, AND RHEB FAMILY MEMBERS OF SMALL GTPASE SUPERFAMILY"/>
    <property type="match status" value="1"/>
</dbReference>
<dbReference type="Gene3D" id="3.40.50.300">
    <property type="entry name" value="P-loop containing nucleotide triphosphate hydrolases"/>
    <property type="match status" value="1"/>
</dbReference>
<sequence length="187" mass="21131">MEHWKIAILGDGGIGKTALAVKTYNPTIEDAYRQRFAVDNRIVTVEILDTAGQDEFAPIMAQQIKQSEGFILVYSVTLCFSFTRIGSFYHEILRLKEKDVPIIMVANKEDIVAERQVPIHDGTTMAESMKCTFFETSAMTGYNVEPVFMEVVRSLQINTAYQASCQPKRPNHAKLKRVFSALKCIIM</sequence>
<evidence type="ECO:0000313" key="5">
    <source>
        <dbReference type="Proteomes" id="UP001383192"/>
    </source>
</evidence>
<dbReference type="Pfam" id="PF00071">
    <property type="entry name" value="Ras"/>
    <property type="match status" value="1"/>
</dbReference>
<evidence type="ECO:0000256" key="1">
    <source>
        <dbReference type="ARBA" id="ARBA00004342"/>
    </source>
</evidence>
<comment type="caution">
    <text evidence="4">The sequence shown here is derived from an EMBL/GenBank/DDBJ whole genome shotgun (WGS) entry which is preliminary data.</text>
</comment>
<dbReference type="SMART" id="SM00173">
    <property type="entry name" value="RAS"/>
    <property type="match status" value="1"/>
</dbReference>
<proteinExistence type="predicted"/>
<reference evidence="4 5" key="1">
    <citation type="submission" date="2024-01" db="EMBL/GenBank/DDBJ databases">
        <title>A draft genome for a cacao thread blight-causing isolate of Paramarasmius palmivorus.</title>
        <authorList>
            <person name="Baruah I.K."/>
            <person name="Bukari Y."/>
            <person name="Amoako-Attah I."/>
            <person name="Meinhardt L.W."/>
            <person name="Bailey B.A."/>
            <person name="Cohen S.P."/>
        </authorList>
    </citation>
    <scope>NUCLEOTIDE SEQUENCE [LARGE SCALE GENOMIC DNA]</scope>
    <source>
        <strain evidence="4 5">GH-12</strain>
    </source>
</reference>
<dbReference type="PROSITE" id="PS51421">
    <property type="entry name" value="RAS"/>
    <property type="match status" value="1"/>
</dbReference>
<dbReference type="GO" id="GO:0005886">
    <property type="term" value="C:plasma membrane"/>
    <property type="evidence" value="ECO:0007669"/>
    <property type="project" value="UniProtKB-SubCell"/>
</dbReference>
<name>A0AAW0DJZ4_9AGAR</name>
<dbReference type="GO" id="GO:0003924">
    <property type="term" value="F:GTPase activity"/>
    <property type="evidence" value="ECO:0007669"/>
    <property type="project" value="InterPro"/>
</dbReference>
<keyword evidence="5" id="KW-1185">Reference proteome</keyword>
<gene>
    <name evidence="4" type="ORF">VNI00_004667</name>
</gene>
<dbReference type="InterPro" id="IPR001806">
    <property type="entry name" value="Small_GTPase"/>
</dbReference>
<dbReference type="InterPro" id="IPR027417">
    <property type="entry name" value="P-loop_NTPase"/>
</dbReference>
<dbReference type="GO" id="GO:0007165">
    <property type="term" value="P:signal transduction"/>
    <property type="evidence" value="ECO:0007669"/>
    <property type="project" value="InterPro"/>
</dbReference>
<organism evidence="4 5">
    <name type="scientific">Paramarasmius palmivorus</name>
    <dbReference type="NCBI Taxonomy" id="297713"/>
    <lineage>
        <taxon>Eukaryota</taxon>
        <taxon>Fungi</taxon>
        <taxon>Dikarya</taxon>
        <taxon>Basidiomycota</taxon>
        <taxon>Agaricomycotina</taxon>
        <taxon>Agaricomycetes</taxon>
        <taxon>Agaricomycetidae</taxon>
        <taxon>Agaricales</taxon>
        <taxon>Marasmiineae</taxon>
        <taxon>Marasmiaceae</taxon>
        <taxon>Paramarasmius</taxon>
    </lineage>
</organism>
<dbReference type="PROSITE" id="PS51419">
    <property type="entry name" value="RAB"/>
    <property type="match status" value="1"/>
</dbReference>
<protein>
    <submittedName>
        <fullName evidence="4">Uncharacterized protein</fullName>
    </submittedName>
</protein>
<dbReference type="PRINTS" id="PR00449">
    <property type="entry name" value="RASTRNSFRMNG"/>
</dbReference>
<dbReference type="GO" id="GO:0005525">
    <property type="term" value="F:GTP binding"/>
    <property type="evidence" value="ECO:0007669"/>
    <property type="project" value="UniProtKB-KW"/>
</dbReference>
<evidence type="ECO:0000313" key="4">
    <source>
        <dbReference type="EMBL" id="KAK7051167.1"/>
    </source>
</evidence>
<comment type="subcellular location">
    <subcellularLocation>
        <location evidence="1">Cell membrane</location>
        <topology evidence="1">Lipid-anchor</topology>
        <orientation evidence="1">Cytoplasmic side</orientation>
    </subcellularLocation>
</comment>
<dbReference type="InterPro" id="IPR005225">
    <property type="entry name" value="Small_GTP-bd"/>
</dbReference>
<accession>A0AAW0DJZ4</accession>
<evidence type="ECO:0000256" key="3">
    <source>
        <dbReference type="ARBA" id="ARBA00023134"/>
    </source>
</evidence>
<dbReference type="Proteomes" id="UP001383192">
    <property type="component" value="Unassembled WGS sequence"/>
</dbReference>